<feature type="transmembrane region" description="Helical" evidence="1">
    <location>
        <begin position="147"/>
        <end position="168"/>
    </location>
</feature>
<feature type="transmembrane region" description="Helical" evidence="1">
    <location>
        <begin position="174"/>
        <end position="194"/>
    </location>
</feature>
<dbReference type="GO" id="GO:0016020">
    <property type="term" value="C:membrane"/>
    <property type="evidence" value="ECO:0007669"/>
    <property type="project" value="InterPro"/>
</dbReference>
<keyword evidence="1" id="KW-0812">Transmembrane</keyword>
<keyword evidence="1" id="KW-0472">Membrane</keyword>
<feature type="domain" description="EamA" evidence="2">
    <location>
        <begin position="1"/>
        <end position="131"/>
    </location>
</feature>
<proteinExistence type="predicted"/>
<dbReference type="Proteomes" id="UP000176914">
    <property type="component" value="Unassembled WGS sequence"/>
</dbReference>
<gene>
    <name evidence="3" type="ORF">A3C20_04495</name>
</gene>
<dbReference type="InterPro" id="IPR037185">
    <property type="entry name" value="EmrE-like"/>
</dbReference>
<protein>
    <recommendedName>
        <fullName evidence="2">EamA domain-containing protein</fullName>
    </recommendedName>
</protein>
<dbReference type="InterPro" id="IPR000620">
    <property type="entry name" value="EamA_dom"/>
</dbReference>
<feature type="transmembrane region" description="Helical" evidence="1">
    <location>
        <begin position="32"/>
        <end position="52"/>
    </location>
</feature>
<feature type="transmembrane region" description="Helical" evidence="1">
    <location>
        <begin position="115"/>
        <end position="135"/>
    </location>
</feature>
<dbReference type="SUPFAM" id="SSF103481">
    <property type="entry name" value="Multidrug resistance efflux transporter EmrE"/>
    <property type="match status" value="2"/>
</dbReference>
<feature type="domain" description="EamA" evidence="2">
    <location>
        <begin position="145"/>
        <end position="278"/>
    </location>
</feature>
<dbReference type="AlphaFoldDB" id="A0A1F6EC24"/>
<accession>A0A1F6EC24</accession>
<feature type="transmembrane region" description="Helical" evidence="1">
    <location>
        <begin position="88"/>
        <end position="109"/>
    </location>
</feature>
<keyword evidence="1" id="KW-1133">Transmembrane helix</keyword>
<feature type="transmembrane region" description="Helical" evidence="1">
    <location>
        <begin position="58"/>
        <end position="76"/>
    </location>
</feature>
<feature type="transmembrane region" description="Helical" evidence="1">
    <location>
        <begin position="235"/>
        <end position="255"/>
    </location>
</feature>
<feature type="transmembrane region" description="Helical" evidence="1">
    <location>
        <begin position="267"/>
        <end position="283"/>
    </location>
</feature>
<dbReference type="Pfam" id="PF00892">
    <property type="entry name" value="EamA"/>
    <property type="match status" value="2"/>
</dbReference>
<evidence type="ECO:0000313" key="4">
    <source>
        <dbReference type="Proteomes" id="UP000176914"/>
    </source>
</evidence>
<organism evidence="3 4">
    <name type="scientific">Candidatus Kaiserbacteria bacterium RIFCSPHIGHO2_02_FULL_55_25</name>
    <dbReference type="NCBI Taxonomy" id="1798498"/>
    <lineage>
        <taxon>Bacteria</taxon>
        <taxon>Candidatus Kaiseribacteriota</taxon>
    </lineage>
</organism>
<sequence>MGILFAGLAIVGWGFGDFLIQRSARKLGDWEALFFITAFAAIVLFPFVYQALEGLSAFDWLVLTGTSVVILAAGLLDFDALRVGKISVVEPIYAMEVPITIALSTFIIGEVMTGTQLMLIVGLLVGIFLVSNKHFGRMRIRTLEKGVLVAVLATIGMGASNFLFGFASRATDPLMINWFTSAFMAVSTLAYLLYTRQGHLVLSNWRKNKGLILAVSVSDNTAWVAYSSATLFMPIGLATGLTESYIALAAILGLFFNKERLVVHQKFGLSLAVLTAIALAFTAG</sequence>
<name>A0A1F6EC24_9BACT</name>
<evidence type="ECO:0000313" key="3">
    <source>
        <dbReference type="EMBL" id="OGG70752.1"/>
    </source>
</evidence>
<comment type="caution">
    <text evidence="3">The sequence shown here is derived from an EMBL/GenBank/DDBJ whole genome shotgun (WGS) entry which is preliminary data.</text>
</comment>
<evidence type="ECO:0000256" key="1">
    <source>
        <dbReference type="SAM" id="Phobius"/>
    </source>
</evidence>
<evidence type="ECO:0000259" key="2">
    <source>
        <dbReference type="Pfam" id="PF00892"/>
    </source>
</evidence>
<reference evidence="3 4" key="1">
    <citation type="journal article" date="2016" name="Nat. Commun.">
        <title>Thousands of microbial genomes shed light on interconnected biogeochemical processes in an aquifer system.</title>
        <authorList>
            <person name="Anantharaman K."/>
            <person name="Brown C.T."/>
            <person name="Hug L.A."/>
            <person name="Sharon I."/>
            <person name="Castelle C.J."/>
            <person name="Probst A.J."/>
            <person name="Thomas B.C."/>
            <person name="Singh A."/>
            <person name="Wilkins M.J."/>
            <person name="Karaoz U."/>
            <person name="Brodie E.L."/>
            <person name="Williams K.H."/>
            <person name="Hubbard S.S."/>
            <person name="Banfield J.F."/>
        </authorList>
    </citation>
    <scope>NUCLEOTIDE SEQUENCE [LARGE SCALE GENOMIC DNA]</scope>
</reference>
<dbReference type="EMBL" id="MFLL01000001">
    <property type="protein sequence ID" value="OGG70752.1"/>
    <property type="molecule type" value="Genomic_DNA"/>
</dbReference>